<name>A0A9P0MWZ8_NEZVI</name>
<sequence length="151" mass="17843">MYSFSKRGIPQDLRRERVHRDRPLVWVSRDNPKKDKEIPLEELFVDVGELCIKKTNRMLYRRLLNNLDDETLQFHLVAKREIVFTAGGFFTLENTLVCTVTRVTSIWTRCQIEAPWRDALSSTPCSQIWSYLWLPVYIQDRLLPTFLPALS</sequence>
<dbReference type="Proteomes" id="UP001152798">
    <property type="component" value="Chromosome 7"/>
</dbReference>
<organism evidence="1 2">
    <name type="scientific">Nezara viridula</name>
    <name type="common">Southern green stink bug</name>
    <name type="synonym">Cimex viridulus</name>
    <dbReference type="NCBI Taxonomy" id="85310"/>
    <lineage>
        <taxon>Eukaryota</taxon>
        <taxon>Metazoa</taxon>
        <taxon>Ecdysozoa</taxon>
        <taxon>Arthropoda</taxon>
        <taxon>Hexapoda</taxon>
        <taxon>Insecta</taxon>
        <taxon>Pterygota</taxon>
        <taxon>Neoptera</taxon>
        <taxon>Paraneoptera</taxon>
        <taxon>Hemiptera</taxon>
        <taxon>Heteroptera</taxon>
        <taxon>Panheteroptera</taxon>
        <taxon>Pentatomomorpha</taxon>
        <taxon>Pentatomoidea</taxon>
        <taxon>Pentatomidae</taxon>
        <taxon>Pentatominae</taxon>
        <taxon>Nezara</taxon>
    </lineage>
</organism>
<dbReference type="EMBL" id="OV725083">
    <property type="protein sequence ID" value="CAH1408130.1"/>
    <property type="molecule type" value="Genomic_DNA"/>
</dbReference>
<evidence type="ECO:0000313" key="1">
    <source>
        <dbReference type="EMBL" id="CAH1408130.1"/>
    </source>
</evidence>
<dbReference type="AlphaFoldDB" id="A0A9P0MWZ8"/>
<evidence type="ECO:0000313" key="2">
    <source>
        <dbReference type="Proteomes" id="UP001152798"/>
    </source>
</evidence>
<protein>
    <submittedName>
        <fullName evidence="1">Uncharacterized protein</fullName>
    </submittedName>
</protein>
<accession>A0A9P0MWZ8</accession>
<gene>
    <name evidence="1" type="ORF">NEZAVI_LOCUS15718</name>
</gene>
<reference evidence="1" key="1">
    <citation type="submission" date="2022-01" db="EMBL/GenBank/DDBJ databases">
        <authorList>
            <person name="King R."/>
        </authorList>
    </citation>
    <scope>NUCLEOTIDE SEQUENCE</scope>
</reference>
<keyword evidence="2" id="KW-1185">Reference proteome</keyword>
<proteinExistence type="predicted"/>